<dbReference type="EMBL" id="JAVFKY010000002">
    <property type="protein sequence ID" value="KAK5581188.1"/>
    <property type="molecule type" value="Genomic_DNA"/>
</dbReference>
<dbReference type="SMART" id="SM00753">
    <property type="entry name" value="PAM"/>
    <property type="match status" value="1"/>
</dbReference>
<evidence type="ECO:0000256" key="1">
    <source>
        <dbReference type="ARBA" id="ARBA00025771"/>
    </source>
</evidence>
<dbReference type="GO" id="GO:0070390">
    <property type="term" value="C:transcription export complex 2"/>
    <property type="evidence" value="ECO:0007669"/>
    <property type="project" value="TreeGrafter"/>
</dbReference>
<organism evidence="3 4">
    <name type="scientific">Dictyostelium firmibasis</name>
    <dbReference type="NCBI Taxonomy" id="79012"/>
    <lineage>
        <taxon>Eukaryota</taxon>
        <taxon>Amoebozoa</taxon>
        <taxon>Evosea</taxon>
        <taxon>Eumycetozoa</taxon>
        <taxon>Dictyostelia</taxon>
        <taxon>Dictyosteliales</taxon>
        <taxon>Dictyosteliaceae</taxon>
        <taxon>Dictyostelium</taxon>
    </lineage>
</organism>
<dbReference type="GO" id="GO:0016973">
    <property type="term" value="P:poly(A)+ mRNA export from nucleus"/>
    <property type="evidence" value="ECO:0007669"/>
    <property type="project" value="TreeGrafter"/>
</dbReference>
<dbReference type="PANTHER" id="PTHR12732">
    <property type="entry name" value="UNCHARACTERIZED PROTEASOME COMPONENT REGION PCI-CONTAINING"/>
    <property type="match status" value="1"/>
</dbReference>
<dbReference type="PANTHER" id="PTHR12732:SF0">
    <property type="entry name" value="PCI DOMAIN-CONTAINING PROTEIN 2"/>
    <property type="match status" value="1"/>
</dbReference>
<dbReference type="GO" id="GO:0003723">
    <property type="term" value="F:RNA binding"/>
    <property type="evidence" value="ECO:0007669"/>
    <property type="project" value="InterPro"/>
</dbReference>
<gene>
    <name evidence="3" type="ORF">RB653_001218</name>
</gene>
<proteinExistence type="inferred from homology"/>
<dbReference type="Pfam" id="PF01399">
    <property type="entry name" value="PCI"/>
    <property type="match status" value="1"/>
</dbReference>
<dbReference type="Proteomes" id="UP001344447">
    <property type="component" value="Unassembled WGS sequence"/>
</dbReference>
<dbReference type="GO" id="GO:0006368">
    <property type="term" value="P:transcription elongation by RNA polymerase II"/>
    <property type="evidence" value="ECO:0007669"/>
    <property type="project" value="TreeGrafter"/>
</dbReference>
<protein>
    <recommendedName>
        <fullName evidence="2">PCI domain-containing protein</fullName>
    </recommendedName>
</protein>
<dbReference type="PROSITE" id="PS50250">
    <property type="entry name" value="PCI"/>
    <property type="match status" value="1"/>
</dbReference>
<dbReference type="GO" id="GO:0003690">
    <property type="term" value="F:double-stranded DNA binding"/>
    <property type="evidence" value="ECO:0007669"/>
    <property type="project" value="InterPro"/>
</dbReference>
<sequence length="431" mass="49658">MADLTNHFNRVNELLNDWDGVGLSHELSMTELIISYLNSINHNSHSGMSNQKKQHIQAKVNQIKKIDIVVKRQQDIDTLCTNKIQHNYNEIVAYRLRSISSLLDSKYYDAFRYLIEAINSFVKVFELWSQDILWRLSLDLRLMAELATLNGGNDNNNNNNNNNVTIDYFEEASRTLLSKCFQAANADRTANLAESKKNAALGVVNQLFQIYFKINNLKLCKNLIKTMESPGFPALESYPLNQVITYRFFNGRLSVFNGQYKKAQEELLYAFNKCPSDSIKNKRLILLFLVPMQLEQCKFPKKSLLEKYKLTQFIDIVQSIKSGNIKQFNECLATHQNFFISKGIYLILEKLKIIVYRNLFKKVHLITTGQRIPIGNFVSALKWMENDAIDIDETECILSNLIFNGYLKGYISHKVALVVSPTNPFPKLPLN</sequence>
<dbReference type="InterPro" id="IPR045114">
    <property type="entry name" value="Csn12-like"/>
</dbReference>
<comment type="similarity">
    <text evidence="1">Belongs to the CSN12 family.</text>
</comment>
<keyword evidence="4" id="KW-1185">Reference proteome</keyword>
<name>A0AAN7U713_9MYCE</name>
<dbReference type="Gene3D" id="1.10.10.10">
    <property type="entry name" value="Winged helix-like DNA-binding domain superfamily/Winged helix DNA-binding domain"/>
    <property type="match status" value="1"/>
</dbReference>
<accession>A0AAN7U713</accession>
<evidence type="ECO:0000313" key="4">
    <source>
        <dbReference type="Proteomes" id="UP001344447"/>
    </source>
</evidence>
<evidence type="ECO:0000313" key="3">
    <source>
        <dbReference type="EMBL" id="KAK5581188.1"/>
    </source>
</evidence>
<dbReference type="InterPro" id="IPR000717">
    <property type="entry name" value="PCI_dom"/>
</dbReference>
<dbReference type="FunFam" id="1.10.10.10:FF:000146">
    <property type="entry name" value="PCI domain-containing protein 2 homolog"/>
    <property type="match status" value="1"/>
</dbReference>
<comment type="caution">
    <text evidence="3">The sequence shown here is derived from an EMBL/GenBank/DDBJ whole genome shotgun (WGS) entry which is preliminary data.</text>
</comment>
<evidence type="ECO:0000259" key="2">
    <source>
        <dbReference type="PROSITE" id="PS50250"/>
    </source>
</evidence>
<dbReference type="InterPro" id="IPR036388">
    <property type="entry name" value="WH-like_DNA-bd_sf"/>
</dbReference>
<dbReference type="AlphaFoldDB" id="A0AAN7U713"/>
<feature type="domain" description="PCI" evidence="2">
    <location>
        <begin position="244"/>
        <end position="425"/>
    </location>
</feature>
<reference evidence="3 4" key="1">
    <citation type="submission" date="2023-11" db="EMBL/GenBank/DDBJ databases">
        <title>Dfirmibasis_genome.</title>
        <authorList>
            <person name="Edelbroek B."/>
            <person name="Kjellin J."/>
            <person name="Jerlstrom-Hultqvist J."/>
            <person name="Soderbom F."/>
        </authorList>
    </citation>
    <scope>NUCLEOTIDE SEQUENCE [LARGE SCALE GENOMIC DNA]</scope>
    <source>
        <strain evidence="3 4">TNS-C-14</strain>
    </source>
</reference>
<dbReference type="GO" id="GO:0000973">
    <property type="term" value="P:post-transcriptional tethering of RNA polymerase II gene DNA at nuclear periphery"/>
    <property type="evidence" value="ECO:0007669"/>
    <property type="project" value="TreeGrafter"/>
</dbReference>